<dbReference type="FunFam" id="3.40.470.10:FF:000001">
    <property type="entry name" value="Uracil-DNA glycosylase"/>
    <property type="match status" value="1"/>
</dbReference>
<dbReference type="GO" id="GO:0004844">
    <property type="term" value="F:uracil DNA N-glycosylase activity"/>
    <property type="evidence" value="ECO:0007669"/>
    <property type="project" value="UniProtKB-UniRule"/>
</dbReference>
<evidence type="ECO:0000256" key="5">
    <source>
        <dbReference type="ARBA" id="ARBA00022485"/>
    </source>
</evidence>
<dbReference type="CDD" id="cd10027">
    <property type="entry name" value="UDG-F1-like"/>
    <property type="match status" value="1"/>
</dbReference>
<dbReference type="InterPro" id="IPR005122">
    <property type="entry name" value="Uracil-DNA_glycosylase-like"/>
</dbReference>
<name>A0A6C2YVK4_9BACT</name>
<dbReference type="InParanoid" id="A0A6C2YVK4"/>
<dbReference type="Gene3D" id="3.40.470.10">
    <property type="entry name" value="Uracil-DNA glycosylase-like domain"/>
    <property type="match status" value="1"/>
</dbReference>
<feature type="region of interest" description="Disordered" evidence="13">
    <location>
        <begin position="207"/>
        <end position="228"/>
    </location>
</feature>
<dbReference type="EMBL" id="LR593887">
    <property type="protein sequence ID" value="VTS08428.1"/>
    <property type="molecule type" value="Genomic_DNA"/>
</dbReference>
<feature type="active site" description="Proton acceptor" evidence="10 12">
    <location>
        <position position="331"/>
    </location>
</feature>
<evidence type="ECO:0000256" key="4">
    <source>
        <dbReference type="ARBA" id="ARBA00008343"/>
    </source>
</evidence>
<dbReference type="NCBIfam" id="NF003588">
    <property type="entry name" value="PRK05254.1-1"/>
    <property type="match status" value="1"/>
</dbReference>
<reference evidence="16" key="1">
    <citation type="submission" date="2019-04" db="EMBL/GenBank/DDBJ databases">
        <authorList>
            <consortium name="Science for Life Laboratories"/>
        </authorList>
    </citation>
    <scope>NUCLEOTIDE SEQUENCE</scope>
    <source>
        <strain evidence="16">MBLW1</strain>
    </source>
</reference>
<keyword evidence="6 10" id="KW-0227">DNA damage</keyword>
<feature type="domain" description="HhH-GPD" evidence="14">
    <location>
        <begin position="33"/>
        <end position="181"/>
    </location>
</feature>
<dbReference type="CDD" id="cd00056">
    <property type="entry name" value="ENDO3c"/>
    <property type="match status" value="1"/>
</dbReference>
<dbReference type="SUPFAM" id="SSF52141">
    <property type="entry name" value="Uracil-DNA glycosylase-like"/>
    <property type="match status" value="1"/>
</dbReference>
<accession>A0A6C2YVK4</accession>
<dbReference type="GO" id="GO:0046872">
    <property type="term" value="F:metal ion binding"/>
    <property type="evidence" value="ECO:0007669"/>
    <property type="project" value="UniProtKB-KW"/>
</dbReference>
<dbReference type="GO" id="GO:0005737">
    <property type="term" value="C:cytoplasm"/>
    <property type="evidence" value="ECO:0007669"/>
    <property type="project" value="UniProtKB-SubCell"/>
</dbReference>
<comment type="similarity">
    <text evidence="4 11">Belongs to the Nth/MutY family.</text>
</comment>
<proteinExistence type="inferred from homology"/>
<dbReference type="NCBIfam" id="NF003591">
    <property type="entry name" value="PRK05254.1-4"/>
    <property type="match status" value="1"/>
</dbReference>
<dbReference type="Proteomes" id="UP000464378">
    <property type="component" value="Chromosome"/>
</dbReference>
<keyword evidence="11" id="KW-0408">Iron</keyword>
<dbReference type="KEGG" id="tim:GMBLW1_36570"/>
<comment type="cofactor">
    <cofactor evidence="11">
        <name>[4Fe-4S] cluster</name>
        <dbReference type="ChEBI" id="CHEBI:49883"/>
    </cofactor>
    <text evidence="11">Binds 1 [4Fe-4S] cluster.</text>
</comment>
<evidence type="ECO:0000313" key="17">
    <source>
        <dbReference type="Proteomes" id="UP000464378"/>
    </source>
</evidence>
<dbReference type="SMART" id="SM00986">
    <property type="entry name" value="UDG"/>
    <property type="match status" value="1"/>
</dbReference>
<comment type="similarity">
    <text evidence="3 10">Belongs to the uracil-DNA glycosylase (UDG) superfamily. UNG family.</text>
</comment>
<evidence type="ECO:0000256" key="9">
    <source>
        <dbReference type="ARBA" id="ARBA00023295"/>
    </source>
</evidence>
<dbReference type="PROSITE" id="PS00130">
    <property type="entry name" value="U_DNA_GLYCOSYLASE"/>
    <property type="match status" value="1"/>
</dbReference>
<keyword evidence="17" id="KW-1185">Reference proteome</keyword>
<dbReference type="Pfam" id="PF03167">
    <property type="entry name" value="UDG"/>
    <property type="match status" value="1"/>
</dbReference>
<dbReference type="InterPro" id="IPR011257">
    <property type="entry name" value="DNA_glycosylase"/>
</dbReference>
<dbReference type="Gene3D" id="1.10.1670.10">
    <property type="entry name" value="Helix-hairpin-Helix base-excision DNA repair enzymes (C-terminal)"/>
    <property type="match status" value="1"/>
</dbReference>
<dbReference type="Pfam" id="PF00633">
    <property type="entry name" value="HHH"/>
    <property type="match status" value="1"/>
</dbReference>
<feature type="binding site" evidence="11">
    <location>
        <position position="199"/>
    </location>
    <ligand>
        <name>[4Fe-4S] cluster</name>
        <dbReference type="ChEBI" id="CHEBI:49883"/>
    </ligand>
</feature>
<dbReference type="InterPro" id="IPR002043">
    <property type="entry name" value="UDG_fam1"/>
</dbReference>
<keyword evidence="8 10" id="KW-0234">DNA repair</keyword>
<comment type="function">
    <text evidence="11">DNA repair enzyme that has both DNA N-glycosylase activity and AP-lyase activity. The DNA N-glycosylase activity releases various damaged pyrimidines from DNA by cleaving the N-glycosidic bond, leaving an AP (apurinic/apyrimidinic) site. The AP-lyase activity cleaves the phosphodiester bond 3' to the AP site by a beta-elimination, leaving a 3'-terminal unsaturated sugar and a product with a terminal 5'-phosphate.</text>
</comment>
<protein>
    <recommendedName>
        <fullName evidence="10 11">Multifunctional fusion protein</fullName>
    </recommendedName>
    <domain>
        <recommendedName>
            <fullName evidence="10">Uracil-DNA glycosylase</fullName>
            <shortName evidence="10">UDG</shortName>
            <ecNumber evidence="10">3.2.2.27</ecNumber>
        </recommendedName>
    </domain>
    <domain>
        <recommendedName>
            <fullName evidence="11">Endonuclease III</fullName>
            <ecNumber evidence="11">4.2.99.18</ecNumber>
        </recommendedName>
        <alternativeName>
            <fullName evidence="11">DNA-(apurinic or apyrimidinic site) lyase</fullName>
        </alternativeName>
    </domain>
</protein>
<dbReference type="FunFam" id="1.10.340.30:FF:000001">
    <property type="entry name" value="Endonuclease III"/>
    <property type="match status" value="1"/>
</dbReference>
<comment type="catalytic activity">
    <reaction evidence="11">
        <text>2'-deoxyribonucleotide-(2'-deoxyribose 5'-phosphate)-2'-deoxyribonucleotide-DNA = a 3'-end 2'-deoxyribonucleotide-(2,3-dehydro-2,3-deoxyribose 5'-phosphate)-DNA + a 5'-end 5'-phospho-2'-deoxyribonucleoside-DNA + H(+)</text>
        <dbReference type="Rhea" id="RHEA:66592"/>
        <dbReference type="Rhea" id="RHEA-COMP:13180"/>
        <dbReference type="Rhea" id="RHEA-COMP:16897"/>
        <dbReference type="Rhea" id="RHEA-COMP:17067"/>
        <dbReference type="ChEBI" id="CHEBI:15378"/>
        <dbReference type="ChEBI" id="CHEBI:136412"/>
        <dbReference type="ChEBI" id="CHEBI:157695"/>
        <dbReference type="ChEBI" id="CHEBI:167181"/>
        <dbReference type="EC" id="4.2.99.18"/>
    </reaction>
</comment>
<dbReference type="NCBIfam" id="NF003589">
    <property type="entry name" value="PRK05254.1-2"/>
    <property type="match status" value="1"/>
</dbReference>
<evidence type="ECO:0000256" key="8">
    <source>
        <dbReference type="ARBA" id="ARBA00023204"/>
    </source>
</evidence>
<organism evidence="16">
    <name type="scientific">Tuwongella immobilis</name>
    <dbReference type="NCBI Taxonomy" id="692036"/>
    <lineage>
        <taxon>Bacteria</taxon>
        <taxon>Pseudomonadati</taxon>
        <taxon>Planctomycetota</taxon>
        <taxon>Planctomycetia</taxon>
        <taxon>Gemmatales</taxon>
        <taxon>Gemmataceae</taxon>
        <taxon>Tuwongella</taxon>
    </lineage>
</organism>
<dbReference type="InterPro" id="IPR023170">
    <property type="entry name" value="HhH_base_excis_C"/>
</dbReference>
<keyword evidence="9 11" id="KW-0326">Glycosidase</keyword>
<dbReference type="SMART" id="SM00987">
    <property type="entry name" value="UreE_C"/>
    <property type="match status" value="1"/>
</dbReference>
<dbReference type="GO" id="GO:0097510">
    <property type="term" value="P:base-excision repair, AP site formation via deaminated base removal"/>
    <property type="evidence" value="ECO:0007669"/>
    <property type="project" value="TreeGrafter"/>
</dbReference>
<dbReference type="GO" id="GO:0003677">
    <property type="term" value="F:DNA binding"/>
    <property type="evidence" value="ECO:0007669"/>
    <property type="project" value="UniProtKB-UniRule"/>
</dbReference>
<dbReference type="AlphaFoldDB" id="A0A6C2YVK4"/>
<dbReference type="InterPro" id="IPR000445">
    <property type="entry name" value="HhH_motif"/>
</dbReference>
<dbReference type="EMBL" id="LR586016">
    <property type="protein sequence ID" value="VIP05536.1"/>
    <property type="molecule type" value="Genomic_DNA"/>
</dbReference>
<keyword evidence="7 10" id="KW-0378">Hydrolase</keyword>
<evidence type="ECO:0000256" key="2">
    <source>
        <dbReference type="ARBA" id="ARBA00002631"/>
    </source>
</evidence>
<dbReference type="EC" id="4.2.99.18" evidence="11"/>
<comment type="subcellular location">
    <subcellularLocation>
        <location evidence="10">Cytoplasm</location>
    </subcellularLocation>
</comment>
<dbReference type="InterPro" id="IPR018085">
    <property type="entry name" value="Ura-DNA_Glyclase_AS"/>
</dbReference>
<dbReference type="Gene3D" id="1.10.340.30">
    <property type="entry name" value="Hypothetical protein, domain 2"/>
    <property type="match status" value="1"/>
</dbReference>
<keyword evidence="5 11" id="KW-0004">4Fe-4S</keyword>
<evidence type="ECO:0000256" key="11">
    <source>
        <dbReference type="HAMAP-Rule" id="MF_00942"/>
    </source>
</evidence>
<keyword evidence="11" id="KW-0411">Iron-sulfur</keyword>
<feature type="domain" description="Uracil-DNA glycosylase-like" evidence="15">
    <location>
        <begin position="316"/>
        <end position="475"/>
    </location>
</feature>
<comment type="function">
    <text evidence="2 10">Excises uracil residues from the DNA which can arise as a result of misincorporation of dUMP residues by DNA polymerase or due to deamination of cytosine.</text>
</comment>
<dbReference type="GO" id="GO:0051539">
    <property type="term" value="F:4 iron, 4 sulfur cluster binding"/>
    <property type="evidence" value="ECO:0007669"/>
    <property type="project" value="UniProtKB-UniRule"/>
</dbReference>
<evidence type="ECO:0000313" key="16">
    <source>
        <dbReference type="EMBL" id="VIP05536.1"/>
    </source>
</evidence>
<dbReference type="InterPro" id="IPR036895">
    <property type="entry name" value="Uracil-DNA_glycosylase-like_sf"/>
</dbReference>
<comment type="catalytic activity">
    <reaction evidence="1 10">
        <text>Hydrolyzes single-stranded DNA or mismatched double-stranded DNA and polynucleotides, releasing free uracil.</text>
        <dbReference type="EC" id="3.2.2.27"/>
    </reaction>
</comment>
<keyword evidence="11" id="KW-0238">DNA-binding</keyword>
<dbReference type="NCBIfam" id="NF003592">
    <property type="entry name" value="PRK05254.1-5"/>
    <property type="match status" value="1"/>
</dbReference>
<dbReference type="HAMAP" id="MF_00942">
    <property type="entry name" value="Nth"/>
    <property type="match status" value="1"/>
</dbReference>
<gene>
    <name evidence="10" type="primary">ung</name>
    <name evidence="11" type="synonym">nth</name>
    <name evidence="16" type="ORF">GMBLW1_36570</name>
</gene>
<keyword evidence="10" id="KW-0963">Cytoplasm</keyword>
<dbReference type="Pfam" id="PF00730">
    <property type="entry name" value="HhH-GPD"/>
    <property type="match status" value="1"/>
</dbReference>
<dbReference type="NCBIfam" id="TIGR01083">
    <property type="entry name" value="nth"/>
    <property type="match status" value="1"/>
</dbReference>
<feature type="binding site" evidence="11">
    <location>
        <position position="183"/>
    </location>
    <ligand>
        <name>[4Fe-4S] cluster</name>
        <dbReference type="ChEBI" id="CHEBI:49883"/>
    </ligand>
</feature>
<evidence type="ECO:0000256" key="10">
    <source>
        <dbReference type="HAMAP-Rule" id="MF_00148"/>
    </source>
</evidence>
<evidence type="ECO:0000256" key="6">
    <source>
        <dbReference type="ARBA" id="ARBA00022763"/>
    </source>
</evidence>
<evidence type="ECO:0000256" key="12">
    <source>
        <dbReference type="PROSITE-ProRule" id="PRU10072"/>
    </source>
</evidence>
<keyword evidence="11" id="KW-0456">Lyase</keyword>
<dbReference type="SUPFAM" id="SSF48150">
    <property type="entry name" value="DNA-glycosylase"/>
    <property type="match status" value="1"/>
</dbReference>
<feature type="binding site" evidence="11">
    <location>
        <position position="193"/>
    </location>
    <ligand>
        <name>[4Fe-4S] cluster</name>
        <dbReference type="ChEBI" id="CHEBI:49883"/>
    </ligand>
</feature>
<feature type="binding site" evidence="11">
    <location>
        <position position="190"/>
    </location>
    <ligand>
        <name>[4Fe-4S] cluster</name>
        <dbReference type="ChEBI" id="CHEBI:49883"/>
    </ligand>
</feature>
<evidence type="ECO:0000256" key="3">
    <source>
        <dbReference type="ARBA" id="ARBA00008184"/>
    </source>
</evidence>
<keyword evidence="11" id="KW-0479">Metal-binding</keyword>
<evidence type="ECO:0000256" key="1">
    <source>
        <dbReference type="ARBA" id="ARBA00001400"/>
    </source>
</evidence>
<dbReference type="InterPro" id="IPR005759">
    <property type="entry name" value="Nth"/>
</dbReference>
<evidence type="ECO:0000256" key="7">
    <source>
        <dbReference type="ARBA" id="ARBA00022801"/>
    </source>
</evidence>
<dbReference type="GO" id="GO:0140078">
    <property type="term" value="F:class I DNA-(apurinic or apyrimidinic site) endonuclease activity"/>
    <property type="evidence" value="ECO:0007669"/>
    <property type="project" value="UniProtKB-EC"/>
</dbReference>
<dbReference type="PANTHER" id="PTHR11264:SF0">
    <property type="entry name" value="URACIL-DNA GLYCOSYLASE"/>
    <property type="match status" value="1"/>
</dbReference>
<evidence type="ECO:0000259" key="14">
    <source>
        <dbReference type="SMART" id="SM00478"/>
    </source>
</evidence>
<dbReference type="HAMAP" id="MF_00148">
    <property type="entry name" value="UDG"/>
    <property type="match status" value="1"/>
</dbReference>
<evidence type="ECO:0000256" key="13">
    <source>
        <dbReference type="SAM" id="MobiDB-lite"/>
    </source>
</evidence>
<sequence length="496" mass="54020">MQAIIDELIAAYPGATYELNWENPFQLLMATILAAQCTDERVNRVTPTLFARYPDAASLAAADRSELEEVIKSTGFYQKKAERLQLVCQALLRDFRGEVPKTMDGLTSLPGIGRKTANVVLCVAFRVPSGIIVDTHGHRVAPRMGLTTESTPEKIEADLMRKVPKSQWLELGPSLVLHGRRVCTSANPDCANCVLSEHCPRVGLPPVASLTMSNPKPKKSKAAAAPTPELFDTTESATDAPIGEAAANPTANPAAIPTLAAGTGAGDPNALPPDWAALLGAELTMPYFQKLSEFVTAERAANEVFPPPEDVFNAFRYTPVDSVRVLLLGQDPYHDNNQAHGLCFSVRHGIAIPPSLKNIYKELQSDLGISPPKHGCLEAWAKRGVLLMNAVLTVRAHEANSHKDQGWERFTDAVIRTLSARSQPIVFVLWGGYAQKKVPLIDQSRHRIIQSAHPSPLSVKKFLGTRPFSQINDQLEQWGQSPIDWQLPAGEMGATD</sequence>
<dbReference type="PANTHER" id="PTHR11264">
    <property type="entry name" value="URACIL-DNA GLYCOSYLASE"/>
    <property type="match status" value="1"/>
</dbReference>
<dbReference type="SMART" id="SM00478">
    <property type="entry name" value="ENDO3c"/>
    <property type="match status" value="1"/>
</dbReference>
<dbReference type="EC" id="3.2.2.27" evidence="10"/>
<evidence type="ECO:0000259" key="15">
    <source>
        <dbReference type="SMART" id="SM00986"/>
    </source>
</evidence>
<dbReference type="NCBIfam" id="TIGR00628">
    <property type="entry name" value="ung"/>
    <property type="match status" value="1"/>
</dbReference>
<dbReference type="InterPro" id="IPR003265">
    <property type="entry name" value="HhH-GPD_domain"/>
</dbReference>